<gene>
    <name evidence="2" type="ORF">INT46_000489</name>
</gene>
<evidence type="ECO:0000313" key="3">
    <source>
        <dbReference type="Proteomes" id="UP000650833"/>
    </source>
</evidence>
<organism evidence="2 3">
    <name type="scientific">Mucor plumbeus</name>
    <dbReference type="NCBI Taxonomy" id="97098"/>
    <lineage>
        <taxon>Eukaryota</taxon>
        <taxon>Fungi</taxon>
        <taxon>Fungi incertae sedis</taxon>
        <taxon>Mucoromycota</taxon>
        <taxon>Mucoromycotina</taxon>
        <taxon>Mucoromycetes</taxon>
        <taxon>Mucorales</taxon>
        <taxon>Mucorineae</taxon>
        <taxon>Mucoraceae</taxon>
        <taxon>Mucor</taxon>
    </lineage>
</organism>
<dbReference type="Proteomes" id="UP000650833">
    <property type="component" value="Unassembled WGS sequence"/>
</dbReference>
<accession>A0A8H7QDW8</accession>
<reference evidence="2" key="1">
    <citation type="submission" date="2020-12" db="EMBL/GenBank/DDBJ databases">
        <title>Metabolic potential, ecology and presence of endohyphal bacteria is reflected in genomic diversity of Mucoromycotina.</title>
        <authorList>
            <person name="Muszewska A."/>
            <person name="Okrasinska A."/>
            <person name="Steczkiewicz K."/>
            <person name="Drgas O."/>
            <person name="Orlowska M."/>
            <person name="Perlinska-Lenart U."/>
            <person name="Aleksandrzak-Piekarczyk T."/>
            <person name="Szatraj K."/>
            <person name="Zielenkiewicz U."/>
            <person name="Pilsyk S."/>
            <person name="Malc E."/>
            <person name="Mieczkowski P."/>
            <person name="Kruszewska J.S."/>
            <person name="Biernat P."/>
            <person name="Pawlowska J."/>
        </authorList>
    </citation>
    <scope>NUCLEOTIDE SEQUENCE</scope>
    <source>
        <strain evidence="2">CBS 226.32</strain>
    </source>
</reference>
<proteinExistence type="predicted"/>
<sequence>MVHQTQSTPATAETSLADTPNDAANAPSRAIENGASVTGLSSKTDTTSSDMGVDYITMCSIMTNPSQLLKLHQTINQLTVEATLTTAEISSLHGEARQNAVTKLKDLSTTIRTSIVLLNHPRAFNAADEVQSTSARSALPSKVICPIFVDVDACLTKFQDVMFAYNLDFGAEFGRLIPPMLSPTQRTWFNDLRRRAFNQVPPPFLLVSRFMLTLSQPLRSQVNIVRQSKETRGDVCIDFIIRTARDLLASMTPSDDTAAMGNTKEVVNKKKEQKPPNGLLSLLRKIIQFQFKAPLHPRSAKPIMKKNSYGFSKFCEYYKSKGHNTLECQAYASKLAAQVLGPANSENGPKPTGHSFPSRPSFCRCGAPNYVPGHVCNTASPAGEPPKNPEHCFRMMRITDTPHLPVEKNELWTEHQTGK</sequence>
<feature type="compositionally biased region" description="Polar residues" evidence="1">
    <location>
        <begin position="1"/>
        <end position="18"/>
    </location>
</feature>
<keyword evidence="3" id="KW-1185">Reference proteome</keyword>
<dbReference type="OrthoDB" id="10643839at2759"/>
<evidence type="ECO:0000313" key="2">
    <source>
        <dbReference type="EMBL" id="KAG2189646.1"/>
    </source>
</evidence>
<evidence type="ECO:0000256" key="1">
    <source>
        <dbReference type="SAM" id="MobiDB-lite"/>
    </source>
</evidence>
<protein>
    <submittedName>
        <fullName evidence="2">Uncharacterized protein</fullName>
    </submittedName>
</protein>
<dbReference type="AlphaFoldDB" id="A0A8H7QDW8"/>
<feature type="region of interest" description="Disordered" evidence="1">
    <location>
        <begin position="1"/>
        <end position="45"/>
    </location>
</feature>
<feature type="compositionally biased region" description="Polar residues" evidence="1">
    <location>
        <begin position="35"/>
        <end position="45"/>
    </location>
</feature>
<comment type="caution">
    <text evidence="2">The sequence shown here is derived from an EMBL/GenBank/DDBJ whole genome shotgun (WGS) entry which is preliminary data.</text>
</comment>
<name>A0A8H7QDW8_9FUNG</name>
<dbReference type="EMBL" id="JAEPRC010001308">
    <property type="protein sequence ID" value="KAG2189646.1"/>
    <property type="molecule type" value="Genomic_DNA"/>
</dbReference>